<dbReference type="GO" id="GO:0004190">
    <property type="term" value="F:aspartic-type endopeptidase activity"/>
    <property type="evidence" value="ECO:0007669"/>
    <property type="project" value="UniProtKB-KW"/>
</dbReference>
<dbReference type="Gene3D" id="2.40.70.10">
    <property type="entry name" value="Acid Proteases"/>
    <property type="match status" value="1"/>
</dbReference>
<keyword evidence="14" id="KW-0238">DNA-binding</keyword>
<evidence type="ECO:0000256" key="8">
    <source>
        <dbReference type="ARBA" id="ARBA00022759"/>
    </source>
</evidence>
<dbReference type="EC" id="2.7.7.49" evidence="1"/>
<dbReference type="InterPro" id="IPR000477">
    <property type="entry name" value="RT_dom"/>
</dbReference>
<evidence type="ECO:0000313" key="17">
    <source>
        <dbReference type="EMBL" id="KAJ4978457.1"/>
    </source>
</evidence>
<dbReference type="InterPro" id="IPR050951">
    <property type="entry name" value="Retrovirus_Pol_polyprotein"/>
</dbReference>
<dbReference type="Pfam" id="PF08284">
    <property type="entry name" value="RVP_2"/>
    <property type="match status" value="1"/>
</dbReference>
<evidence type="ECO:0000256" key="6">
    <source>
        <dbReference type="ARBA" id="ARBA00022723"/>
    </source>
</evidence>
<keyword evidence="15" id="KW-0233">DNA recombination</keyword>
<dbReference type="AlphaFoldDB" id="A0A9Q0KX41"/>
<dbReference type="InterPro" id="IPR041373">
    <property type="entry name" value="RT_RNaseH"/>
</dbReference>
<name>A0A9Q0KX41_9MAGN</name>
<dbReference type="FunFam" id="3.30.70.270:FF:000020">
    <property type="entry name" value="Transposon Tf2-6 polyprotein-like Protein"/>
    <property type="match status" value="1"/>
</dbReference>
<dbReference type="InterPro" id="IPR043502">
    <property type="entry name" value="DNA/RNA_pol_sf"/>
</dbReference>
<dbReference type="Pfam" id="PF17917">
    <property type="entry name" value="RT_RNaseH"/>
    <property type="match status" value="1"/>
</dbReference>
<keyword evidence="4" id="KW-0548">Nucleotidyltransferase</keyword>
<keyword evidence="6" id="KW-0479">Metal-binding</keyword>
<dbReference type="Pfam" id="PF00078">
    <property type="entry name" value="RVT_1"/>
    <property type="match status" value="1"/>
</dbReference>
<keyword evidence="9" id="KW-0378">Hydrolase</keyword>
<dbReference type="GO" id="GO:0003964">
    <property type="term" value="F:RNA-directed DNA polymerase activity"/>
    <property type="evidence" value="ECO:0007669"/>
    <property type="project" value="UniProtKB-KW"/>
</dbReference>
<dbReference type="PANTHER" id="PTHR37984:SF5">
    <property type="entry name" value="PROTEIN NYNRIN-LIKE"/>
    <property type="match status" value="1"/>
</dbReference>
<evidence type="ECO:0000256" key="12">
    <source>
        <dbReference type="ARBA" id="ARBA00022918"/>
    </source>
</evidence>
<organism evidence="17 18">
    <name type="scientific">Protea cynaroides</name>
    <dbReference type="NCBI Taxonomy" id="273540"/>
    <lineage>
        <taxon>Eukaryota</taxon>
        <taxon>Viridiplantae</taxon>
        <taxon>Streptophyta</taxon>
        <taxon>Embryophyta</taxon>
        <taxon>Tracheophyta</taxon>
        <taxon>Spermatophyta</taxon>
        <taxon>Magnoliopsida</taxon>
        <taxon>Proteales</taxon>
        <taxon>Proteaceae</taxon>
        <taxon>Protea</taxon>
    </lineage>
</organism>
<dbReference type="InterPro" id="IPR001584">
    <property type="entry name" value="Integrase_cat-core"/>
</dbReference>
<evidence type="ECO:0000259" key="16">
    <source>
        <dbReference type="PROSITE" id="PS50994"/>
    </source>
</evidence>
<dbReference type="OrthoDB" id="2013610at2759"/>
<evidence type="ECO:0000256" key="2">
    <source>
        <dbReference type="ARBA" id="ARBA00022670"/>
    </source>
</evidence>
<dbReference type="Pfam" id="PF17921">
    <property type="entry name" value="Integrase_H2C2"/>
    <property type="match status" value="1"/>
</dbReference>
<evidence type="ECO:0000256" key="4">
    <source>
        <dbReference type="ARBA" id="ARBA00022695"/>
    </source>
</evidence>
<dbReference type="PANTHER" id="PTHR37984">
    <property type="entry name" value="PROTEIN CBG26694"/>
    <property type="match status" value="1"/>
</dbReference>
<dbReference type="Gene3D" id="3.30.70.270">
    <property type="match status" value="2"/>
</dbReference>
<keyword evidence="3" id="KW-0808">Transferase</keyword>
<dbReference type="InterPro" id="IPR012337">
    <property type="entry name" value="RNaseH-like_sf"/>
</dbReference>
<evidence type="ECO:0000256" key="11">
    <source>
        <dbReference type="ARBA" id="ARBA00022908"/>
    </source>
</evidence>
<proteinExistence type="predicted"/>
<dbReference type="Gene3D" id="3.10.20.370">
    <property type="match status" value="1"/>
</dbReference>
<keyword evidence="12" id="KW-0695">RNA-directed DNA polymerase</keyword>
<evidence type="ECO:0000256" key="15">
    <source>
        <dbReference type="ARBA" id="ARBA00023172"/>
    </source>
</evidence>
<accession>A0A9Q0KX41</accession>
<dbReference type="InterPro" id="IPR043128">
    <property type="entry name" value="Rev_trsase/Diguanyl_cyclase"/>
</dbReference>
<evidence type="ECO:0000256" key="3">
    <source>
        <dbReference type="ARBA" id="ARBA00022679"/>
    </source>
</evidence>
<keyword evidence="2" id="KW-0645">Protease</keyword>
<evidence type="ECO:0000313" key="18">
    <source>
        <dbReference type="Proteomes" id="UP001141806"/>
    </source>
</evidence>
<keyword evidence="18" id="KW-1185">Reference proteome</keyword>
<dbReference type="GO" id="GO:0046872">
    <property type="term" value="F:metal ion binding"/>
    <property type="evidence" value="ECO:0007669"/>
    <property type="project" value="UniProtKB-KW"/>
</dbReference>
<evidence type="ECO:0000256" key="9">
    <source>
        <dbReference type="ARBA" id="ARBA00022801"/>
    </source>
</evidence>
<dbReference type="EMBL" id="JAMYWD010000002">
    <property type="protein sequence ID" value="KAJ4978457.1"/>
    <property type="molecule type" value="Genomic_DNA"/>
</dbReference>
<dbReference type="FunFam" id="3.10.20.370:FF:000001">
    <property type="entry name" value="Retrovirus-related Pol polyprotein from transposon 17.6-like protein"/>
    <property type="match status" value="1"/>
</dbReference>
<dbReference type="Pfam" id="PF24626">
    <property type="entry name" value="SH3_Tf2-1"/>
    <property type="match status" value="1"/>
</dbReference>
<comment type="caution">
    <text evidence="17">The sequence shown here is derived from an EMBL/GenBank/DDBJ whole genome shotgun (WGS) entry which is preliminary data.</text>
</comment>
<dbReference type="Proteomes" id="UP001141806">
    <property type="component" value="Unassembled WGS sequence"/>
</dbReference>
<dbReference type="GO" id="GO:0015074">
    <property type="term" value="P:DNA integration"/>
    <property type="evidence" value="ECO:0007669"/>
    <property type="project" value="UniProtKB-KW"/>
</dbReference>
<keyword evidence="5" id="KW-0540">Nuclease</keyword>
<protein>
    <recommendedName>
        <fullName evidence="1">RNA-directed DNA polymerase</fullName>
        <ecNumber evidence="1">2.7.7.49</ecNumber>
    </recommendedName>
</protein>
<gene>
    <name evidence="17" type="ORF">NE237_009237</name>
</gene>
<dbReference type="GO" id="GO:0006310">
    <property type="term" value="P:DNA recombination"/>
    <property type="evidence" value="ECO:0007669"/>
    <property type="project" value="UniProtKB-KW"/>
</dbReference>
<evidence type="ECO:0000256" key="1">
    <source>
        <dbReference type="ARBA" id="ARBA00012493"/>
    </source>
</evidence>
<sequence length="1087" mass="124791">MGLEVELEKGYGPCPVLIGEKTLDATLIQLEMADFDVILGMDWLARHSANLLCAEKKLTFKDKEGAEFSFSGTKLPRRRKLILSALKAKKCLEKGAVGYLVSVVDLTKDAPQMEDIDVVRDYPDVFPEELPGLPPDRATEFVIDLLPGAAPVSKAPYRMAPTELKELKDGSVRLCIDYRELNKLTIKNRYPLPRIDDLFDLLQGAKVFSKIDLRSGYHQLKIKEGDIPKTAFRTRYGHYEFLVMSFGLTNAPATFMELMNRVFHDMLDTSVIVFIDDILVYSKDKETHVKNLNAALQRLRKEKLYAKFSKCEFWLSEVAFLGHVVSVEGIKVDPSKIEAIVKWEAPKSVSEIRSFLGLAGYYRRFVEDYSRIAVPLTSLTKKGEKFVWTDKCEKSFQTLKTRLISAPILTIPIPGQTFTLYTDASGLGLGCVLMQGEQVIAYASRQLKVHEKNYPTHDLELAAVVHAVKIWRHYLYGEKFQIKSDHKSLTYLFNQKELNMRQRRWLELLKDYDCDIQYHPGKANVVADALSRKAMIKSQGEVSTTAAMCTTGMVFNHGNEQYVIDTTDGSANQGFIHRFSNMFAALKIIPDIVDEVKTAIKADPYLRTVHEDIEKGRTNPEFTLDDEKVLKYKGRICVPETESVDIRHRLMKEAHTTIYSVHPGSTKTYHDLKKLYWWRGMKADVAKFVSQCLSCQKVKAERQRPAGLLQPLPEPAWKWDCITMDFVTGLPLTPRVVDAVWVIVDRLTKTARFIPIRPQYTLERLAKLYVDNIVRLHGVPESIVSDRDPRFTSKFWEGLQKAMGTTLKFSTAFHPQTDGQSERTIQILEDMLRACVIDFKGSWDERLPLIEFAYNNSYQATIQMSPYEAMYGRKCRTPLFWNEVGERSIVGPEFVEETCRVVDIIKERVRTAQNRQKQYADTRRRDLEFAVGDKVFLKVSPMRGLKRFGQKGKLSPRYVGPYEILAKRGKVAYQLALPPSMSSVHDVFHISLLKKYVKDPTHVLTVDLPELTDDLTFEVTPTEITSRKVQRLRNRDIYYVKVTWKSRDMEEVTWEEENAMRKQYPHLFDSEGTSNFEDEIFISWGEL</sequence>
<keyword evidence="13" id="KW-0239">DNA-directed DNA polymerase</keyword>
<dbReference type="PROSITE" id="PS50994">
    <property type="entry name" value="INTEGRASE"/>
    <property type="match status" value="1"/>
</dbReference>
<dbReference type="SUPFAM" id="SSF53098">
    <property type="entry name" value="Ribonuclease H-like"/>
    <property type="match status" value="1"/>
</dbReference>
<dbReference type="SUPFAM" id="SSF56672">
    <property type="entry name" value="DNA/RNA polymerases"/>
    <property type="match status" value="1"/>
</dbReference>
<evidence type="ECO:0000256" key="14">
    <source>
        <dbReference type="ARBA" id="ARBA00023125"/>
    </source>
</evidence>
<dbReference type="InterPro" id="IPR056924">
    <property type="entry name" value="SH3_Tf2-1"/>
</dbReference>
<dbReference type="GO" id="GO:0003887">
    <property type="term" value="F:DNA-directed DNA polymerase activity"/>
    <property type="evidence" value="ECO:0007669"/>
    <property type="project" value="UniProtKB-KW"/>
</dbReference>
<evidence type="ECO:0000256" key="5">
    <source>
        <dbReference type="ARBA" id="ARBA00022722"/>
    </source>
</evidence>
<evidence type="ECO:0000256" key="13">
    <source>
        <dbReference type="ARBA" id="ARBA00022932"/>
    </source>
</evidence>
<feature type="domain" description="Integrase catalytic" evidence="16">
    <location>
        <begin position="709"/>
        <end position="874"/>
    </location>
</feature>
<dbReference type="CDD" id="cd01647">
    <property type="entry name" value="RT_LTR"/>
    <property type="match status" value="1"/>
</dbReference>
<dbReference type="InterPro" id="IPR016197">
    <property type="entry name" value="Chromo-like_dom_sf"/>
</dbReference>
<evidence type="ECO:0000256" key="7">
    <source>
        <dbReference type="ARBA" id="ARBA00022750"/>
    </source>
</evidence>
<keyword evidence="11" id="KW-0229">DNA integration</keyword>
<dbReference type="GO" id="GO:0003677">
    <property type="term" value="F:DNA binding"/>
    <property type="evidence" value="ECO:0007669"/>
    <property type="project" value="UniProtKB-KW"/>
</dbReference>
<dbReference type="GO" id="GO:0006508">
    <property type="term" value="P:proteolysis"/>
    <property type="evidence" value="ECO:0007669"/>
    <property type="project" value="UniProtKB-KW"/>
</dbReference>
<reference evidence="17" key="1">
    <citation type="journal article" date="2023" name="Plant J.">
        <title>The genome of the king protea, Protea cynaroides.</title>
        <authorList>
            <person name="Chang J."/>
            <person name="Duong T.A."/>
            <person name="Schoeman C."/>
            <person name="Ma X."/>
            <person name="Roodt D."/>
            <person name="Barker N."/>
            <person name="Li Z."/>
            <person name="Van de Peer Y."/>
            <person name="Mizrachi E."/>
        </authorList>
    </citation>
    <scope>NUCLEOTIDE SEQUENCE</scope>
    <source>
        <tissue evidence="17">Young leaves</tissue>
    </source>
</reference>
<dbReference type="InterPro" id="IPR041588">
    <property type="entry name" value="Integrase_H2C2"/>
</dbReference>
<keyword evidence="7" id="KW-0064">Aspartyl protease</keyword>
<dbReference type="InterPro" id="IPR036397">
    <property type="entry name" value="RNaseH_sf"/>
</dbReference>
<dbReference type="Gene3D" id="3.30.420.10">
    <property type="entry name" value="Ribonuclease H-like superfamily/Ribonuclease H"/>
    <property type="match status" value="1"/>
</dbReference>
<evidence type="ECO:0000256" key="10">
    <source>
        <dbReference type="ARBA" id="ARBA00022842"/>
    </source>
</evidence>
<dbReference type="InterPro" id="IPR021109">
    <property type="entry name" value="Peptidase_aspartic_dom_sf"/>
</dbReference>
<keyword evidence="8" id="KW-0255">Endonuclease</keyword>
<dbReference type="CDD" id="cd09274">
    <property type="entry name" value="RNase_HI_RT_Ty3"/>
    <property type="match status" value="1"/>
</dbReference>
<dbReference type="GO" id="GO:0004519">
    <property type="term" value="F:endonuclease activity"/>
    <property type="evidence" value="ECO:0007669"/>
    <property type="project" value="UniProtKB-KW"/>
</dbReference>
<dbReference type="Gene3D" id="1.10.340.70">
    <property type="match status" value="1"/>
</dbReference>
<keyword evidence="10" id="KW-0460">Magnesium</keyword>
<dbReference type="SUPFAM" id="SSF54160">
    <property type="entry name" value="Chromo domain-like"/>
    <property type="match status" value="1"/>
</dbReference>